<name>A0A8J7WAZ1_9EURY</name>
<dbReference type="AlphaFoldDB" id="A0A8J7WAZ1"/>
<dbReference type="GO" id="GO:0003677">
    <property type="term" value="F:DNA binding"/>
    <property type="evidence" value="ECO:0007669"/>
    <property type="project" value="UniProtKB-KW"/>
</dbReference>
<keyword evidence="3" id="KW-1185">Reference proteome</keyword>
<dbReference type="Gene3D" id="3.30.1330.80">
    <property type="entry name" value="Hypothetical protein, similar to alpha- acetolactate decarboxylase, domain 2"/>
    <property type="match status" value="1"/>
</dbReference>
<dbReference type="PROSITE" id="PS51742">
    <property type="entry name" value="PPC"/>
    <property type="match status" value="1"/>
</dbReference>
<evidence type="ECO:0000259" key="1">
    <source>
        <dbReference type="PROSITE" id="PS51742"/>
    </source>
</evidence>
<dbReference type="RefSeq" id="WP_211531309.1">
    <property type="nucleotide sequence ID" value="NZ_JWHL01000015.1"/>
</dbReference>
<keyword evidence="2" id="KW-0238">DNA-binding</keyword>
<reference evidence="2" key="1">
    <citation type="submission" date="2014-12" db="EMBL/GenBank/DDBJ databases">
        <authorList>
            <person name="Huang H.-H."/>
            <person name="Chen S.-C."/>
            <person name="Lai M.-C."/>
        </authorList>
    </citation>
    <scope>NUCLEOTIDE SEQUENCE</scope>
    <source>
        <strain evidence="2">K1F9705b</strain>
    </source>
</reference>
<comment type="caution">
    <text evidence="2">The sequence shown here is derived from an EMBL/GenBank/DDBJ whole genome shotgun (WGS) entry which is preliminary data.</text>
</comment>
<proteinExistence type="predicted"/>
<protein>
    <submittedName>
        <fullName evidence="2">DNA-binding protein</fullName>
    </submittedName>
</protein>
<dbReference type="Proteomes" id="UP000730161">
    <property type="component" value="Unassembled WGS sequence"/>
</dbReference>
<accession>A0A8J7WAZ1</accession>
<sequence length="149" mass="16009">MQYAEGRIGRVFFIRIDDGEELITTLTGFARDHGISHGTITFFGALKRAGLVTGPEEAVIPPVPHHEEIEGGWECLGTATIYPGEDGPSLHLHATAGRGRDAITGCLRTDCRVYLVVEAVLYEAVGIDGSRLPDPVIGAALPVLRHQNP</sequence>
<dbReference type="OrthoDB" id="371648at2157"/>
<dbReference type="InterPro" id="IPR005175">
    <property type="entry name" value="PPC_dom"/>
</dbReference>
<dbReference type="EMBL" id="JWHL01000015">
    <property type="protein sequence ID" value="MBR1369590.1"/>
    <property type="molecule type" value="Genomic_DNA"/>
</dbReference>
<dbReference type="CDD" id="cd11378">
    <property type="entry name" value="DUF296"/>
    <property type="match status" value="1"/>
</dbReference>
<evidence type="ECO:0000313" key="3">
    <source>
        <dbReference type="Proteomes" id="UP000730161"/>
    </source>
</evidence>
<organism evidence="2 3">
    <name type="scientific">Methanocalculus chunghsingensis</name>
    <dbReference type="NCBI Taxonomy" id="156457"/>
    <lineage>
        <taxon>Archaea</taxon>
        <taxon>Methanobacteriati</taxon>
        <taxon>Methanobacteriota</taxon>
        <taxon>Stenosarchaea group</taxon>
        <taxon>Methanomicrobia</taxon>
        <taxon>Methanomicrobiales</taxon>
        <taxon>Methanocalculaceae</taxon>
        <taxon>Methanocalculus</taxon>
    </lineage>
</organism>
<gene>
    <name evidence="2" type="ORF">RJ53_08860</name>
</gene>
<evidence type="ECO:0000313" key="2">
    <source>
        <dbReference type="EMBL" id="MBR1369590.1"/>
    </source>
</evidence>
<dbReference type="SUPFAM" id="SSF117856">
    <property type="entry name" value="AF0104/ALDC/Ptd012-like"/>
    <property type="match status" value="1"/>
</dbReference>
<feature type="domain" description="PPC" evidence="1">
    <location>
        <begin position="6"/>
        <end position="145"/>
    </location>
</feature>
<dbReference type="Pfam" id="PF03479">
    <property type="entry name" value="PCC"/>
    <property type="match status" value="1"/>
</dbReference>